<evidence type="ECO:0000313" key="2">
    <source>
        <dbReference type="Proteomes" id="UP000001396"/>
    </source>
</evidence>
<dbReference type="InParanoid" id="D3BBF6"/>
<organism evidence="1 2">
    <name type="scientific">Heterostelium pallidum (strain ATCC 26659 / Pp 5 / PN500)</name>
    <name type="common">Cellular slime mold</name>
    <name type="synonym">Polysphondylium pallidum</name>
    <dbReference type="NCBI Taxonomy" id="670386"/>
    <lineage>
        <taxon>Eukaryota</taxon>
        <taxon>Amoebozoa</taxon>
        <taxon>Evosea</taxon>
        <taxon>Eumycetozoa</taxon>
        <taxon>Dictyostelia</taxon>
        <taxon>Acytosteliales</taxon>
        <taxon>Acytosteliaceae</taxon>
        <taxon>Heterostelium</taxon>
    </lineage>
</organism>
<comment type="caution">
    <text evidence="1">The sequence shown here is derived from an EMBL/GenBank/DDBJ whole genome shotgun (WGS) entry which is preliminary data.</text>
</comment>
<dbReference type="AlphaFoldDB" id="D3BBF6"/>
<evidence type="ECO:0000313" key="1">
    <source>
        <dbReference type="EMBL" id="EFA80989.1"/>
    </source>
</evidence>
<dbReference type="RefSeq" id="XP_020433107.1">
    <property type="nucleotide sequence ID" value="XM_020576695.1"/>
</dbReference>
<protein>
    <submittedName>
        <fullName evidence="1">Uncharacterized protein</fullName>
    </submittedName>
</protein>
<proteinExistence type="predicted"/>
<sequence length="115" mass="12562">MVFVFRLFINYSKLTIELLNEETKGKITMGAKGTTEPIVYSGVGGSVGMKVPLKATGKTMKFTLGNIVHNIVDDDYKLLLDGEPILNYVSDPEAECCLVITGGDNPEFMSVQILN</sequence>
<dbReference type="GeneID" id="31361308"/>
<dbReference type="EMBL" id="ADBJ01000026">
    <property type="protein sequence ID" value="EFA80989.1"/>
    <property type="molecule type" value="Genomic_DNA"/>
</dbReference>
<dbReference type="Proteomes" id="UP000001396">
    <property type="component" value="Unassembled WGS sequence"/>
</dbReference>
<reference evidence="1 2" key="1">
    <citation type="journal article" date="2011" name="Genome Res.">
        <title>Phylogeny-wide analysis of social amoeba genomes highlights ancient origins for complex intercellular communication.</title>
        <authorList>
            <person name="Heidel A.J."/>
            <person name="Lawal H.M."/>
            <person name="Felder M."/>
            <person name="Schilde C."/>
            <person name="Helps N.R."/>
            <person name="Tunggal B."/>
            <person name="Rivero F."/>
            <person name="John U."/>
            <person name="Schleicher M."/>
            <person name="Eichinger L."/>
            <person name="Platzer M."/>
            <person name="Noegel A.A."/>
            <person name="Schaap P."/>
            <person name="Gloeckner G."/>
        </authorList>
    </citation>
    <scope>NUCLEOTIDE SEQUENCE [LARGE SCALE GENOMIC DNA]</scope>
    <source>
        <strain evidence="2">ATCC 26659 / Pp 5 / PN500</strain>
    </source>
</reference>
<accession>D3BBF6</accession>
<keyword evidence="2" id="KW-1185">Reference proteome</keyword>
<gene>
    <name evidence="1" type="ORF">PPL_05824</name>
</gene>
<name>D3BBF6_HETP5</name>